<feature type="transmembrane region" description="Helical" evidence="1">
    <location>
        <begin position="131"/>
        <end position="149"/>
    </location>
</feature>
<proteinExistence type="predicted"/>
<organism evidence="2 3">
    <name type="scientific">Lentzea miocenica</name>
    <dbReference type="NCBI Taxonomy" id="3095431"/>
    <lineage>
        <taxon>Bacteria</taxon>
        <taxon>Bacillati</taxon>
        <taxon>Actinomycetota</taxon>
        <taxon>Actinomycetes</taxon>
        <taxon>Pseudonocardiales</taxon>
        <taxon>Pseudonocardiaceae</taxon>
        <taxon>Lentzea</taxon>
    </lineage>
</organism>
<evidence type="ECO:0000313" key="3">
    <source>
        <dbReference type="Proteomes" id="UP001285521"/>
    </source>
</evidence>
<evidence type="ECO:0000313" key="2">
    <source>
        <dbReference type="EMBL" id="MDX8031225.1"/>
    </source>
</evidence>
<evidence type="ECO:0008006" key="4">
    <source>
        <dbReference type="Google" id="ProtNLM"/>
    </source>
</evidence>
<feature type="transmembrane region" description="Helical" evidence="1">
    <location>
        <begin position="155"/>
        <end position="174"/>
    </location>
</feature>
<keyword evidence="1" id="KW-0472">Membrane</keyword>
<comment type="caution">
    <text evidence="2">The sequence shown here is derived from an EMBL/GenBank/DDBJ whole genome shotgun (WGS) entry which is preliminary data.</text>
</comment>
<evidence type="ECO:0000256" key="1">
    <source>
        <dbReference type="SAM" id="Phobius"/>
    </source>
</evidence>
<feature type="transmembrane region" description="Helical" evidence="1">
    <location>
        <begin position="226"/>
        <end position="249"/>
    </location>
</feature>
<accession>A0ABU4SZF5</accession>
<gene>
    <name evidence="2" type="ORF">SK803_13440</name>
</gene>
<dbReference type="EMBL" id="JAXAVW010000009">
    <property type="protein sequence ID" value="MDX8031225.1"/>
    <property type="molecule type" value="Genomic_DNA"/>
</dbReference>
<dbReference type="RefSeq" id="WP_319966287.1">
    <property type="nucleotide sequence ID" value="NZ_JAXAVW010000009.1"/>
</dbReference>
<name>A0ABU4SZF5_9PSEU</name>
<dbReference type="Proteomes" id="UP001285521">
    <property type="component" value="Unassembled WGS sequence"/>
</dbReference>
<keyword evidence="1" id="KW-1133">Transmembrane helix</keyword>
<feature type="transmembrane region" description="Helical" evidence="1">
    <location>
        <begin position="100"/>
        <end position="119"/>
    </location>
</feature>
<reference evidence="2 3" key="1">
    <citation type="submission" date="2023-11" db="EMBL/GenBank/DDBJ databases">
        <title>Lentzea sokolovensis, sp. nov., Lentzea kristufkii, sp. nov., and Lentzea miocenensis, sp. nov., rare actinobacteria from Sokolov Coal Basin, Miocene lacustrine sediment, Czech Republic.</title>
        <authorList>
            <person name="Lara A."/>
            <person name="Kotroba L."/>
            <person name="Nouioui I."/>
            <person name="Neumann-Schaal M."/>
            <person name="Mast Y."/>
            <person name="Chronakova A."/>
        </authorList>
    </citation>
    <scope>NUCLEOTIDE SEQUENCE [LARGE SCALE GENOMIC DNA]</scope>
    <source>
        <strain evidence="2 3">BCCO 10_0856</strain>
    </source>
</reference>
<feature type="transmembrane region" description="Helical" evidence="1">
    <location>
        <begin position="181"/>
        <end position="197"/>
    </location>
</feature>
<protein>
    <recommendedName>
        <fullName evidence="4">DUF2029 domain-containing protein</fullName>
    </recommendedName>
</protein>
<feature type="transmembrane region" description="Helical" evidence="1">
    <location>
        <begin position="255"/>
        <end position="275"/>
    </location>
</feature>
<keyword evidence="3" id="KW-1185">Reference proteome</keyword>
<sequence>MTVDPKGLLVELAAMRKRARADRHGYWLPFLLFGLITLGATPFYGPRLCVEAGQDPELVEPRVCTWTSADQSWLYHWLHPTGQMMGPVFGLHQPSIVPDIYWIVALLCGYLAVVWWYRWRAAQVGVETPTRAYAQVTIFMLVLPLIGVPVLSELFFGRAGWQIALPITVAVIVAATWRVRSVGFTLAVLALFALAHFVTIYPYGPMVILAAGLAGLAYLERSVVCTVTVAIFAATVLFVNEAGRFFIYWPYPVQYFASTALPAFVLLIGGIIGSVQREMAR</sequence>
<keyword evidence="1" id="KW-0812">Transmembrane</keyword>
<feature type="transmembrane region" description="Helical" evidence="1">
    <location>
        <begin position="25"/>
        <end position="45"/>
    </location>
</feature>